<sequence>MLAAVLIAVIFMQASFCSKARALQRAYARKLRCAIIAEKIVSAYNFRQKERFDHLEVMV</sequence>
<name>A0A0P9CZG5_9CHLR</name>
<protein>
    <submittedName>
        <fullName evidence="1">Uncharacterized protein</fullName>
    </submittedName>
</protein>
<proteinExistence type="predicted"/>
<dbReference type="AlphaFoldDB" id="A0A0P9CZG5"/>
<reference evidence="1 2" key="1">
    <citation type="submission" date="2015-09" db="EMBL/GenBank/DDBJ databases">
        <title>Draft genome sequence of Kouleothrix aurantiaca JCM 19913.</title>
        <authorList>
            <person name="Hemp J."/>
        </authorList>
    </citation>
    <scope>NUCLEOTIDE SEQUENCE [LARGE SCALE GENOMIC DNA]</scope>
    <source>
        <strain evidence="1 2">COM-B</strain>
    </source>
</reference>
<keyword evidence="2" id="KW-1185">Reference proteome</keyword>
<dbReference type="EMBL" id="LJCR01000717">
    <property type="protein sequence ID" value="KPV51942.1"/>
    <property type="molecule type" value="Genomic_DNA"/>
</dbReference>
<evidence type="ECO:0000313" key="2">
    <source>
        <dbReference type="Proteomes" id="UP000050509"/>
    </source>
</evidence>
<dbReference type="Proteomes" id="UP000050509">
    <property type="component" value="Unassembled WGS sequence"/>
</dbReference>
<organism evidence="1 2">
    <name type="scientific">Kouleothrix aurantiaca</name>
    <dbReference type="NCBI Taxonomy" id="186479"/>
    <lineage>
        <taxon>Bacteria</taxon>
        <taxon>Bacillati</taxon>
        <taxon>Chloroflexota</taxon>
        <taxon>Chloroflexia</taxon>
        <taxon>Chloroflexales</taxon>
        <taxon>Roseiflexineae</taxon>
        <taxon>Roseiflexaceae</taxon>
        <taxon>Kouleothrix</taxon>
    </lineage>
</organism>
<evidence type="ECO:0000313" key="1">
    <source>
        <dbReference type="EMBL" id="KPV51942.1"/>
    </source>
</evidence>
<accession>A0A0P9CZG5</accession>
<gene>
    <name evidence="1" type="ORF">SE17_18385</name>
</gene>
<comment type="caution">
    <text evidence="1">The sequence shown here is derived from an EMBL/GenBank/DDBJ whole genome shotgun (WGS) entry which is preliminary data.</text>
</comment>